<dbReference type="AlphaFoldDB" id="A0A261TQL3"/>
<keyword evidence="2" id="KW-1185">Reference proteome</keyword>
<evidence type="ECO:0000313" key="2">
    <source>
        <dbReference type="Proteomes" id="UP000216885"/>
    </source>
</evidence>
<accession>A0A261TQL3</accession>
<proteinExistence type="predicted"/>
<name>A0A261TQL3_9BORD</name>
<sequence>MTTITAVEPITFREYHAPSKELEKAQNAAKTLRPKIEDFDIYEDYSPSKTCAAAVVDSAEDPLLDDWVETEVDFPNTLKLFDGKDPSLEQAFDALNTLARKRIADQIEPTQTNAEPASSWRSAFTIPMAGIYNAATGAAQVWTRNNAPESIRKFDASQQMERASELVCQIQEKLQRLDESICKANGNKVTPLDAGRIDPVRLSTWDSLQNFSARTQGAVTALLDTTVGVASGVAIGGVATTGILGLGFGAAALSGGAILALKEMRSLPERAESVGVRNVLDTRLPDIQKDLDELNAIISQEDHRRVISQRIMATIALRYDHCRALDQAIKGAEKALRTRIATVSELENGMAVPAAASRSSQPITPQLIAHGNDPTRNAVLAQLAQKRDALYNFIASLIQGFNTLSARLLLTPQAREVYANAKADKNAEEVFKTAYKTLLQDLSDFKNSTLAPGIDVIALQNLENSGTPTKVTDTALRADIAIGQNLTRTILSSGPNFGAVKYTARAGAQERSYAVPSNLTTVRSIARYIDAQAISNVRDLSAAAKAPALSQGHDGSYTIADPDRKLYSFLASAPTARANFSNPADLGSSAKLIDTGIGRMTVADYSSTFPGGANQMEFETKLDKNGASILTIRFSKQPEESLFRSEQTTALEIIKNQQKKLVTEQTPAKTSDFTGMSVAEIQAYLDNMTLLCDEQTTLLQEDRRQFDALNKWENPTFTRHA</sequence>
<protein>
    <submittedName>
        <fullName evidence="1">Uncharacterized protein</fullName>
    </submittedName>
</protein>
<evidence type="ECO:0000313" key="1">
    <source>
        <dbReference type="EMBL" id="OZI50913.1"/>
    </source>
</evidence>
<dbReference type="RefSeq" id="WP_094839251.1">
    <property type="nucleotide sequence ID" value="NZ_NEVQ01000022.1"/>
</dbReference>
<organism evidence="1 2">
    <name type="scientific">Bordetella genomosp. 4</name>
    <dbReference type="NCBI Taxonomy" id="463044"/>
    <lineage>
        <taxon>Bacteria</taxon>
        <taxon>Pseudomonadati</taxon>
        <taxon>Pseudomonadota</taxon>
        <taxon>Betaproteobacteria</taxon>
        <taxon>Burkholderiales</taxon>
        <taxon>Alcaligenaceae</taxon>
        <taxon>Bordetella</taxon>
    </lineage>
</organism>
<dbReference type="Proteomes" id="UP000216885">
    <property type="component" value="Unassembled WGS sequence"/>
</dbReference>
<gene>
    <name evidence="1" type="ORF">CAL20_24145</name>
</gene>
<comment type="caution">
    <text evidence="1">The sequence shown here is derived from an EMBL/GenBank/DDBJ whole genome shotgun (WGS) entry which is preliminary data.</text>
</comment>
<reference evidence="1 2" key="1">
    <citation type="submission" date="2017-05" db="EMBL/GenBank/DDBJ databases">
        <title>Complete and WGS of Bordetella genogroups.</title>
        <authorList>
            <person name="Spilker T."/>
            <person name="LiPuma J."/>
        </authorList>
    </citation>
    <scope>NUCLEOTIDE SEQUENCE [LARGE SCALE GENOMIC DNA]</scope>
    <source>
        <strain evidence="1 2">AU9919</strain>
    </source>
</reference>
<dbReference type="EMBL" id="NEVQ01000022">
    <property type="protein sequence ID" value="OZI50913.1"/>
    <property type="molecule type" value="Genomic_DNA"/>
</dbReference>